<keyword evidence="4" id="KW-1185">Reference proteome</keyword>
<dbReference type="AlphaFoldDB" id="A0ABD2TCI0"/>
<evidence type="ECO:0000313" key="4">
    <source>
        <dbReference type="Proteomes" id="UP001627284"/>
    </source>
</evidence>
<proteinExistence type="predicted"/>
<evidence type="ECO:0000313" key="3">
    <source>
        <dbReference type="EMBL" id="KAL3354029.1"/>
    </source>
</evidence>
<evidence type="ECO:0000256" key="1">
    <source>
        <dbReference type="SAM" id="SignalP"/>
    </source>
</evidence>
<gene>
    <name evidence="3" type="ORF">AABB24_018605</name>
</gene>
<keyword evidence="1" id="KW-0732">Signal</keyword>
<feature type="signal peptide" evidence="1">
    <location>
        <begin position="1"/>
        <end position="24"/>
    </location>
</feature>
<comment type="caution">
    <text evidence="3">The sequence shown here is derived from an EMBL/GenBank/DDBJ whole genome shotgun (WGS) entry which is preliminary data.</text>
</comment>
<dbReference type="Proteomes" id="UP001627284">
    <property type="component" value="Unassembled WGS sequence"/>
</dbReference>
<organism evidence="3 4">
    <name type="scientific">Solanum stoloniferum</name>
    <dbReference type="NCBI Taxonomy" id="62892"/>
    <lineage>
        <taxon>Eukaryota</taxon>
        <taxon>Viridiplantae</taxon>
        <taxon>Streptophyta</taxon>
        <taxon>Embryophyta</taxon>
        <taxon>Tracheophyta</taxon>
        <taxon>Spermatophyta</taxon>
        <taxon>Magnoliopsida</taxon>
        <taxon>eudicotyledons</taxon>
        <taxon>Gunneridae</taxon>
        <taxon>Pentapetalae</taxon>
        <taxon>asterids</taxon>
        <taxon>lamiids</taxon>
        <taxon>Solanales</taxon>
        <taxon>Solanaceae</taxon>
        <taxon>Solanoideae</taxon>
        <taxon>Solaneae</taxon>
        <taxon>Solanum</taxon>
    </lineage>
</organism>
<dbReference type="Pfam" id="PF00078">
    <property type="entry name" value="RVT_1"/>
    <property type="match status" value="1"/>
</dbReference>
<accession>A0ABD2TCI0</accession>
<protein>
    <recommendedName>
        <fullName evidence="2">Reverse transcriptase domain-containing protein</fullName>
    </recommendedName>
</protein>
<name>A0ABD2TCI0_9SOLN</name>
<dbReference type="InterPro" id="IPR000477">
    <property type="entry name" value="RT_dom"/>
</dbReference>
<dbReference type="EMBL" id="JBJKTR010000011">
    <property type="protein sequence ID" value="KAL3354029.1"/>
    <property type="molecule type" value="Genomic_DNA"/>
</dbReference>
<feature type="chain" id="PRO_5044831029" description="Reverse transcriptase domain-containing protein" evidence="1">
    <location>
        <begin position="25"/>
        <end position="185"/>
    </location>
</feature>
<reference evidence="3 4" key="1">
    <citation type="submission" date="2024-05" db="EMBL/GenBank/DDBJ databases">
        <title>De novo assembly of an allotetraploid wild potato.</title>
        <authorList>
            <person name="Hosaka A.J."/>
        </authorList>
    </citation>
    <scope>NUCLEOTIDE SEQUENCE [LARGE SCALE GENOMIC DNA]</scope>
    <source>
        <tissue evidence="3">Young leaves</tissue>
    </source>
</reference>
<evidence type="ECO:0000259" key="2">
    <source>
        <dbReference type="Pfam" id="PF00078"/>
    </source>
</evidence>
<feature type="domain" description="Reverse transcriptase" evidence="2">
    <location>
        <begin position="54"/>
        <end position="167"/>
    </location>
</feature>
<dbReference type="PANTHER" id="PTHR46890">
    <property type="entry name" value="NON-LTR RETROLELEMENT REVERSE TRANSCRIPTASE-LIKE PROTEIN-RELATED"/>
    <property type="match status" value="1"/>
</dbReference>
<sequence length="185" mass="21298">MGILQVVQMASLAILPMLLEHCVDISNMVRVFFYGQELPRFITYTNMILILKKVVDNFGDLRPISLSTFTNKIISRMLHERLVAVLPGIISQHQAGFMKGRSITENVFLAQEIVRDINRRNKLTNVVVELYMTKAYDRVSWIFLSKVLISFSFSERIIDMVVRLVSNNWYSVIMNGQSFGFLSVN</sequence>
<dbReference type="InterPro" id="IPR052343">
    <property type="entry name" value="Retrotransposon-Effector_Assoc"/>
</dbReference>
<dbReference type="PANTHER" id="PTHR46890:SF48">
    <property type="entry name" value="RNA-DIRECTED DNA POLYMERASE"/>
    <property type="match status" value="1"/>
</dbReference>